<sequence length="780" mass="87752">MKNVFSNVLESIGNTPLIRINRLNTNPHVTLYAKLEARNPGGSIKDRTALSMIEAAERDGLLTPDKIIIEATSGNTGIGLAMVAAVKGYRIMLAMPETASLERQKILKALGAQLLLTPGALATDGAIEEVYNLVRENPDRYFMADQYNNPANPAAHRFGTGPEIYEQTDGKVTAVVVTLGTTGTAMGILQAMKERNPAIEVVAVEPYPSHKIQGLKNMKESYVPGIFDRHSLDRIVHVKDEEAFEMARRLAREEGIFAGMSSGAAMAAAVRLANEVTEGVIVAILPDGGDRYLSTNLFTTMLEPDFRFFNLLGREKIDFKPVQEGKVRVFVTGPPLDQLLTLQESRRFILADLLTRFLLSKGFSVNQVILIPDLDSRTIQGACTAKMDLASYTQQQVDHFLADLDSLKVQRAYRYPRTTEHIDTIAEFTKSLIEKGAAYEKLRSVYFDLSKSKDYGALSRINLKKIRLGTTVDLDAYEKQNPRDFALLKRATLAELKRGSFMKTDWGNVLPTWHIASVSVALHDLGSPIDIQVSSVDFLFPHLENVREIGEALTGKPFANVWMVSERIWSNKEEKAQNGIDENISIRELIAGGYSPLEIRYWLLSTHYRKPIHATPQNIQNAVRGYQRLKEFIRRVKYSQAGGEEHKLIPEILYALEHDFFDALADDLNMPNAIAGLFKFIRQINPILEQSQFSEAQRKQIMDVLQNLNGILGVFDMDLQPLDEKEEKIIKEREEARKSGDWEKADRLREELLERGIQILDSPTGTQWERVGRKAWYSRS</sequence>
<evidence type="ECO:0000313" key="21">
    <source>
        <dbReference type="EMBL" id="GLI34229.1"/>
    </source>
</evidence>
<dbReference type="GO" id="GO:0046872">
    <property type="term" value="F:metal ion binding"/>
    <property type="evidence" value="ECO:0007669"/>
    <property type="project" value="UniProtKB-KW"/>
</dbReference>
<keyword evidence="22" id="KW-1185">Reference proteome</keyword>
<evidence type="ECO:0000256" key="4">
    <source>
        <dbReference type="ARBA" id="ARBA00007103"/>
    </source>
</evidence>
<evidence type="ECO:0000313" key="22">
    <source>
        <dbReference type="Proteomes" id="UP001144372"/>
    </source>
</evidence>
<evidence type="ECO:0000256" key="18">
    <source>
        <dbReference type="PIRSR" id="PIRSR605856-50"/>
    </source>
</evidence>
<comment type="caution">
    <text evidence="21">The sequence shown here is derived from an EMBL/GenBank/DDBJ whole genome shotgun (WGS) entry which is preliminary data.</text>
</comment>
<dbReference type="SUPFAM" id="SSF53686">
    <property type="entry name" value="Tryptophan synthase beta subunit-like PLP-dependent enzymes"/>
    <property type="match status" value="1"/>
</dbReference>
<evidence type="ECO:0000259" key="20">
    <source>
        <dbReference type="SMART" id="SM00840"/>
    </source>
</evidence>
<gene>
    <name evidence="21" type="ORF">DAMNIGENAA_16620</name>
</gene>
<organism evidence="21 22">
    <name type="scientific">Desulforhabdus amnigena</name>
    <dbReference type="NCBI Taxonomy" id="40218"/>
    <lineage>
        <taxon>Bacteria</taxon>
        <taxon>Pseudomonadati</taxon>
        <taxon>Thermodesulfobacteriota</taxon>
        <taxon>Syntrophobacteria</taxon>
        <taxon>Syntrophobacterales</taxon>
        <taxon>Syntrophobacteraceae</taxon>
        <taxon>Desulforhabdus</taxon>
    </lineage>
</organism>
<dbReference type="Gene3D" id="3.40.50.1100">
    <property type="match status" value="2"/>
</dbReference>
<keyword evidence="14 18" id="KW-0663">Pyridoxal phosphate</keyword>
<dbReference type="InterPro" id="IPR009080">
    <property type="entry name" value="tRNAsynth_Ia_anticodon-bd"/>
</dbReference>
<keyword evidence="13" id="KW-0067">ATP-binding</keyword>
<feature type="binding site" evidence="18">
    <location>
        <begin position="180"/>
        <end position="184"/>
    </location>
    <ligand>
        <name>pyridoxal 5'-phosphate</name>
        <dbReference type="ChEBI" id="CHEBI:597326"/>
    </ligand>
</feature>
<dbReference type="InterPro" id="IPR056411">
    <property type="entry name" value="CysS_C"/>
</dbReference>
<dbReference type="PANTHER" id="PTHR10314">
    <property type="entry name" value="CYSTATHIONINE BETA-SYNTHASE"/>
    <property type="match status" value="1"/>
</dbReference>
<dbReference type="GO" id="GO:0005737">
    <property type="term" value="C:cytoplasm"/>
    <property type="evidence" value="ECO:0007669"/>
    <property type="project" value="InterPro"/>
</dbReference>
<dbReference type="EC" id="2.5.1.47" evidence="5"/>
<evidence type="ECO:0000256" key="19">
    <source>
        <dbReference type="PIRSR" id="PIRSR605856-51"/>
    </source>
</evidence>
<proteinExistence type="inferred from homology"/>
<dbReference type="InterPro" id="IPR001216">
    <property type="entry name" value="P-phosphate_BS"/>
</dbReference>
<evidence type="ECO:0000256" key="17">
    <source>
        <dbReference type="ARBA" id="ARBA00047931"/>
    </source>
</evidence>
<dbReference type="NCBIfam" id="TIGR01136">
    <property type="entry name" value="cysKM"/>
    <property type="match status" value="1"/>
</dbReference>
<keyword evidence="12" id="KW-0862">Zinc</keyword>
<dbReference type="SUPFAM" id="SSF52374">
    <property type="entry name" value="Nucleotidylyl transferase"/>
    <property type="match status" value="1"/>
</dbReference>
<dbReference type="Gene3D" id="1.20.120.1910">
    <property type="entry name" value="Cysteine-tRNA ligase, C-terminal anti-codon recognition domain"/>
    <property type="match status" value="1"/>
</dbReference>
<dbReference type="Pfam" id="PF09190">
    <property type="entry name" value="DALR_2"/>
    <property type="match status" value="1"/>
</dbReference>
<evidence type="ECO:0000256" key="13">
    <source>
        <dbReference type="ARBA" id="ARBA00022840"/>
    </source>
</evidence>
<evidence type="ECO:0000256" key="1">
    <source>
        <dbReference type="ARBA" id="ARBA00001933"/>
    </source>
</evidence>
<feature type="binding site" evidence="18">
    <location>
        <position position="75"/>
    </location>
    <ligand>
        <name>pyridoxal 5'-phosphate</name>
        <dbReference type="ChEBI" id="CHEBI:597326"/>
    </ligand>
</feature>
<keyword evidence="10" id="KW-0479">Metal-binding</keyword>
<keyword evidence="7" id="KW-0436">Ligase</keyword>
<evidence type="ECO:0000256" key="2">
    <source>
        <dbReference type="ARBA" id="ARBA00001947"/>
    </source>
</evidence>
<dbReference type="GO" id="GO:0004124">
    <property type="term" value="F:cysteine synthase activity"/>
    <property type="evidence" value="ECO:0007669"/>
    <property type="project" value="UniProtKB-EC"/>
</dbReference>
<evidence type="ECO:0000256" key="16">
    <source>
        <dbReference type="ARBA" id="ARBA00023192"/>
    </source>
</evidence>
<comment type="catalytic activity">
    <reaction evidence="17">
        <text>O-acetyl-L-serine + hydrogen sulfide = L-cysteine + acetate</text>
        <dbReference type="Rhea" id="RHEA:14829"/>
        <dbReference type="ChEBI" id="CHEBI:29919"/>
        <dbReference type="ChEBI" id="CHEBI:30089"/>
        <dbReference type="ChEBI" id="CHEBI:35235"/>
        <dbReference type="ChEBI" id="CHEBI:58340"/>
        <dbReference type="EC" id="2.5.1.47"/>
    </reaction>
</comment>
<reference evidence="21" key="1">
    <citation type="submission" date="2022-12" db="EMBL/GenBank/DDBJ databases">
        <title>Reference genome sequencing for broad-spectrum identification of bacterial and archaeal isolates by mass spectrometry.</title>
        <authorList>
            <person name="Sekiguchi Y."/>
            <person name="Tourlousse D.M."/>
        </authorList>
    </citation>
    <scope>NUCLEOTIDE SEQUENCE</scope>
    <source>
        <strain evidence="21">ASRB1</strain>
    </source>
</reference>
<dbReference type="SMART" id="SM00840">
    <property type="entry name" value="DALR_2"/>
    <property type="match status" value="1"/>
</dbReference>
<dbReference type="InterPro" id="IPR014729">
    <property type="entry name" value="Rossmann-like_a/b/a_fold"/>
</dbReference>
<dbReference type="SUPFAM" id="SSF47323">
    <property type="entry name" value="Anticodon-binding domain of a subclass of class I aminoacyl-tRNA synthetases"/>
    <property type="match status" value="1"/>
</dbReference>
<dbReference type="RefSeq" id="WP_281793488.1">
    <property type="nucleotide sequence ID" value="NZ_BSDR01000001.1"/>
</dbReference>
<dbReference type="InterPro" id="IPR050214">
    <property type="entry name" value="Cys_Synth/Cystath_Beta-Synth"/>
</dbReference>
<keyword evidence="8" id="KW-0028">Amino-acid biosynthesis</keyword>
<dbReference type="Proteomes" id="UP001144372">
    <property type="component" value="Unassembled WGS sequence"/>
</dbReference>
<dbReference type="CDD" id="cd01561">
    <property type="entry name" value="CBS_like"/>
    <property type="match status" value="1"/>
</dbReference>
<evidence type="ECO:0000256" key="12">
    <source>
        <dbReference type="ARBA" id="ARBA00022833"/>
    </source>
</evidence>
<comment type="similarity">
    <text evidence="4">Belongs to the cysteine synthase/cystathionine beta-synthase family.</text>
</comment>
<name>A0A9W6CX54_9BACT</name>
<dbReference type="Pfam" id="PF23493">
    <property type="entry name" value="CysS_C"/>
    <property type="match status" value="1"/>
</dbReference>
<dbReference type="GO" id="GO:0006423">
    <property type="term" value="P:cysteinyl-tRNA aminoacylation"/>
    <property type="evidence" value="ECO:0007669"/>
    <property type="project" value="InterPro"/>
</dbReference>
<protein>
    <recommendedName>
        <fullName evidence="6">Cysteine--tRNA ligase</fullName>
        <ecNumber evidence="5">2.5.1.47</ecNumber>
    </recommendedName>
</protein>
<dbReference type="EMBL" id="BSDR01000001">
    <property type="protein sequence ID" value="GLI34229.1"/>
    <property type="molecule type" value="Genomic_DNA"/>
</dbReference>
<keyword evidence="11" id="KW-0547">Nucleotide-binding</keyword>
<evidence type="ECO:0000256" key="15">
    <source>
        <dbReference type="ARBA" id="ARBA00023146"/>
    </source>
</evidence>
<comment type="cofactor">
    <cofactor evidence="2">
        <name>Zn(2+)</name>
        <dbReference type="ChEBI" id="CHEBI:29105"/>
    </cofactor>
</comment>
<dbReference type="InterPro" id="IPR005856">
    <property type="entry name" value="Cys_synth"/>
</dbReference>
<keyword evidence="15" id="KW-0030">Aminoacyl-tRNA synthetase</keyword>
<comment type="pathway">
    <text evidence="3">Amino-acid biosynthesis; L-cysteine biosynthesis; L-cysteine from L-serine: step 2/2.</text>
</comment>
<evidence type="ECO:0000256" key="11">
    <source>
        <dbReference type="ARBA" id="ARBA00022741"/>
    </source>
</evidence>
<keyword evidence="9" id="KW-0808">Transferase</keyword>
<comment type="cofactor">
    <cofactor evidence="1 18">
        <name>pyridoxal 5'-phosphate</name>
        <dbReference type="ChEBI" id="CHEBI:597326"/>
    </cofactor>
</comment>
<feature type="binding site" evidence="18">
    <location>
        <position position="261"/>
    </location>
    <ligand>
        <name>pyridoxal 5'-phosphate</name>
        <dbReference type="ChEBI" id="CHEBI:597326"/>
    </ligand>
</feature>
<accession>A0A9W6CX54</accession>
<feature type="domain" description="Cysteinyl-tRNA synthetase class Ia DALR" evidence="20">
    <location>
        <begin position="659"/>
        <end position="729"/>
    </location>
</feature>
<evidence type="ECO:0000256" key="14">
    <source>
        <dbReference type="ARBA" id="ARBA00022898"/>
    </source>
</evidence>
<dbReference type="Pfam" id="PF01406">
    <property type="entry name" value="tRNA-synt_1e"/>
    <property type="match status" value="1"/>
</dbReference>
<dbReference type="FunFam" id="3.40.50.1100:FF:000006">
    <property type="entry name" value="Cysteine synthase"/>
    <property type="match status" value="1"/>
</dbReference>
<keyword evidence="16" id="KW-0198">Cysteine biosynthesis</keyword>
<evidence type="ECO:0000256" key="5">
    <source>
        <dbReference type="ARBA" id="ARBA00012681"/>
    </source>
</evidence>
<dbReference type="InterPro" id="IPR032678">
    <property type="entry name" value="tRNA-synt_1_cat_dom"/>
</dbReference>
<dbReference type="Pfam" id="PF00291">
    <property type="entry name" value="PALP"/>
    <property type="match status" value="1"/>
</dbReference>
<evidence type="ECO:0000256" key="7">
    <source>
        <dbReference type="ARBA" id="ARBA00022598"/>
    </source>
</evidence>
<evidence type="ECO:0000256" key="6">
    <source>
        <dbReference type="ARBA" id="ARBA00014738"/>
    </source>
</evidence>
<evidence type="ECO:0000256" key="8">
    <source>
        <dbReference type="ARBA" id="ARBA00022605"/>
    </source>
</evidence>
<evidence type="ECO:0000256" key="3">
    <source>
        <dbReference type="ARBA" id="ARBA00004962"/>
    </source>
</evidence>
<dbReference type="InterPro" id="IPR015273">
    <property type="entry name" value="Cys-tRNA-synt_Ia_DALR"/>
</dbReference>
<dbReference type="GO" id="GO:0006535">
    <property type="term" value="P:cysteine biosynthetic process from serine"/>
    <property type="evidence" value="ECO:0007669"/>
    <property type="project" value="InterPro"/>
</dbReference>
<evidence type="ECO:0000256" key="9">
    <source>
        <dbReference type="ARBA" id="ARBA00022679"/>
    </source>
</evidence>
<dbReference type="GO" id="GO:0005524">
    <property type="term" value="F:ATP binding"/>
    <property type="evidence" value="ECO:0007669"/>
    <property type="project" value="UniProtKB-KW"/>
</dbReference>
<dbReference type="InterPro" id="IPR001926">
    <property type="entry name" value="TrpB-like_PALP"/>
</dbReference>
<feature type="modified residue" description="N6-(pyridoxal phosphate)lysine" evidence="19">
    <location>
        <position position="45"/>
    </location>
</feature>
<dbReference type="AlphaFoldDB" id="A0A9W6CX54"/>
<dbReference type="Gene3D" id="3.40.50.620">
    <property type="entry name" value="HUPs"/>
    <property type="match status" value="1"/>
</dbReference>
<dbReference type="InterPro" id="IPR036052">
    <property type="entry name" value="TrpB-like_PALP_sf"/>
</dbReference>
<dbReference type="GO" id="GO:0004817">
    <property type="term" value="F:cysteine-tRNA ligase activity"/>
    <property type="evidence" value="ECO:0007669"/>
    <property type="project" value="InterPro"/>
</dbReference>
<dbReference type="PROSITE" id="PS00901">
    <property type="entry name" value="CYS_SYNTHASE"/>
    <property type="match status" value="1"/>
</dbReference>
<evidence type="ECO:0000256" key="10">
    <source>
        <dbReference type="ARBA" id="ARBA00022723"/>
    </source>
</evidence>